<dbReference type="InterPro" id="IPR015797">
    <property type="entry name" value="NUDIX_hydrolase-like_dom_sf"/>
</dbReference>
<name>A0A1F7Z0S8_9BACT</name>
<comment type="caution">
    <text evidence="4">The sequence shown here is derived from an EMBL/GenBank/DDBJ whole genome shotgun (WGS) entry which is preliminary data.</text>
</comment>
<gene>
    <name evidence="4" type="ORF">A2803_02970</name>
</gene>
<reference evidence="4 5" key="1">
    <citation type="journal article" date="2016" name="Nat. Commun.">
        <title>Thousands of microbial genomes shed light on interconnected biogeochemical processes in an aquifer system.</title>
        <authorList>
            <person name="Anantharaman K."/>
            <person name="Brown C.T."/>
            <person name="Hug L.A."/>
            <person name="Sharon I."/>
            <person name="Castelle C.J."/>
            <person name="Probst A.J."/>
            <person name="Thomas B.C."/>
            <person name="Singh A."/>
            <person name="Wilkins M.J."/>
            <person name="Karaoz U."/>
            <person name="Brodie E.L."/>
            <person name="Williams K.H."/>
            <person name="Hubbard S.S."/>
            <person name="Banfield J.F."/>
        </authorList>
    </citation>
    <scope>NUCLEOTIDE SEQUENCE [LARGE SCALE GENOMIC DNA]</scope>
</reference>
<keyword evidence="2" id="KW-0378">Hydrolase</keyword>
<sequence length="164" mass="19659">MLKLYPIIWYNIKVNKIKIRLRLVIIKHAKLLAYYTQKDDFYFYIGGKLEFGETIKEGWRREVKEELGNDVEFTFKKILYIRDYIVPENSEHSLELFILGDINKFEELEGRPDPEFDGKKWPTWLDINNLPENLYPKPLSQKLLKDYKTGFPKEGEYVGRMDSK</sequence>
<organism evidence="4 5">
    <name type="scientific">Candidatus Woesebacteria bacterium RIFCSPHIGHO2_01_FULL_44_21</name>
    <dbReference type="NCBI Taxonomy" id="1802503"/>
    <lineage>
        <taxon>Bacteria</taxon>
        <taxon>Candidatus Woeseibacteriota</taxon>
    </lineage>
</organism>
<dbReference type="PROSITE" id="PS51462">
    <property type="entry name" value="NUDIX"/>
    <property type="match status" value="1"/>
</dbReference>
<comment type="cofactor">
    <cofactor evidence="1">
        <name>Mg(2+)</name>
        <dbReference type="ChEBI" id="CHEBI:18420"/>
    </cofactor>
</comment>
<dbReference type="Pfam" id="PF00293">
    <property type="entry name" value="NUDIX"/>
    <property type="match status" value="1"/>
</dbReference>
<dbReference type="PANTHER" id="PTHR43046">
    <property type="entry name" value="GDP-MANNOSE MANNOSYL HYDROLASE"/>
    <property type="match status" value="1"/>
</dbReference>
<evidence type="ECO:0000313" key="4">
    <source>
        <dbReference type="EMBL" id="OGM33054.1"/>
    </source>
</evidence>
<dbReference type="EMBL" id="MGGP01000009">
    <property type="protein sequence ID" value="OGM33054.1"/>
    <property type="molecule type" value="Genomic_DNA"/>
</dbReference>
<dbReference type="SUPFAM" id="SSF55811">
    <property type="entry name" value="Nudix"/>
    <property type="match status" value="1"/>
</dbReference>
<dbReference type="AlphaFoldDB" id="A0A1F7Z0S8"/>
<dbReference type="GO" id="GO:0016787">
    <property type="term" value="F:hydrolase activity"/>
    <property type="evidence" value="ECO:0007669"/>
    <property type="project" value="UniProtKB-KW"/>
</dbReference>
<dbReference type="PANTHER" id="PTHR43046:SF14">
    <property type="entry name" value="MUTT_NUDIX FAMILY PROTEIN"/>
    <property type="match status" value="1"/>
</dbReference>
<proteinExistence type="predicted"/>
<evidence type="ECO:0000313" key="5">
    <source>
        <dbReference type="Proteomes" id="UP000178870"/>
    </source>
</evidence>
<dbReference type="Proteomes" id="UP000178870">
    <property type="component" value="Unassembled WGS sequence"/>
</dbReference>
<evidence type="ECO:0000256" key="1">
    <source>
        <dbReference type="ARBA" id="ARBA00001946"/>
    </source>
</evidence>
<accession>A0A1F7Z0S8</accession>
<protein>
    <recommendedName>
        <fullName evidence="3">Nudix hydrolase domain-containing protein</fullName>
    </recommendedName>
</protein>
<dbReference type="Gene3D" id="3.90.79.10">
    <property type="entry name" value="Nucleoside Triphosphate Pyrophosphohydrolase"/>
    <property type="match status" value="1"/>
</dbReference>
<evidence type="ECO:0000259" key="3">
    <source>
        <dbReference type="PROSITE" id="PS51462"/>
    </source>
</evidence>
<evidence type="ECO:0000256" key="2">
    <source>
        <dbReference type="ARBA" id="ARBA00022801"/>
    </source>
</evidence>
<dbReference type="InterPro" id="IPR000086">
    <property type="entry name" value="NUDIX_hydrolase_dom"/>
</dbReference>
<feature type="domain" description="Nudix hydrolase" evidence="3">
    <location>
        <begin position="4"/>
        <end position="145"/>
    </location>
</feature>